<name>A0A7J7JFL6_BUGNE</name>
<gene>
    <name evidence="2" type="ORF">EB796_017543</name>
</gene>
<organism evidence="2 3">
    <name type="scientific">Bugula neritina</name>
    <name type="common">Brown bryozoan</name>
    <name type="synonym">Sertularia neritina</name>
    <dbReference type="NCBI Taxonomy" id="10212"/>
    <lineage>
        <taxon>Eukaryota</taxon>
        <taxon>Metazoa</taxon>
        <taxon>Spiralia</taxon>
        <taxon>Lophotrochozoa</taxon>
        <taxon>Bryozoa</taxon>
        <taxon>Gymnolaemata</taxon>
        <taxon>Cheilostomatida</taxon>
        <taxon>Flustrina</taxon>
        <taxon>Buguloidea</taxon>
        <taxon>Bugulidae</taxon>
        <taxon>Bugula</taxon>
    </lineage>
</organism>
<reference evidence="2" key="1">
    <citation type="submission" date="2020-06" db="EMBL/GenBank/DDBJ databases">
        <title>Draft genome of Bugula neritina, a colonial animal packing powerful symbionts and potential medicines.</title>
        <authorList>
            <person name="Rayko M."/>
        </authorList>
    </citation>
    <scope>NUCLEOTIDE SEQUENCE [LARGE SCALE GENOMIC DNA]</scope>
    <source>
        <strain evidence="2">Kwan_BN1</strain>
    </source>
</reference>
<feature type="region of interest" description="Disordered" evidence="1">
    <location>
        <begin position="24"/>
        <end position="48"/>
    </location>
</feature>
<protein>
    <submittedName>
        <fullName evidence="2">Uncharacterized protein</fullName>
    </submittedName>
</protein>
<dbReference type="EMBL" id="VXIV02002612">
    <property type="protein sequence ID" value="KAF6024148.1"/>
    <property type="molecule type" value="Genomic_DNA"/>
</dbReference>
<comment type="caution">
    <text evidence="2">The sequence shown here is derived from an EMBL/GenBank/DDBJ whole genome shotgun (WGS) entry which is preliminary data.</text>
</comment>
<feature type="compositionally biased region" description="Acidic residues" evidence="1">
    <location>
        <begin position="33"/>
        <end position="45"/>
    </location>
</feature>
<evidence type="ECO:0000313" key="3">
    <source>
        <dbReference type="Proteomes" id="UP000593567"/>
    </source>
</evidence>
<keyword evidence="3" id="KW-1185">Reference proteome</keyword>
<dbReference type="Proteomes" id="UP000593567">
    <property type="component" value="Unassembled WGS sequence"/>
</dbReference>
<evidence type="ECO:0000256" key="1">
    <source>
        <dbReference type="SAM" id="MobiDB-lite"/>
    </source>
</evidence>
<accession>A0A7J7JFL6</accession>
<evidence type="ECO:0000313" key="2">
    <source>
        <dbReference type="EMBL" id="KAF6024148.1"/>
    </source>
</evidence>
<sequence length="88" mass="9898">MLKDYLASIEEHTETKDTSKVDFNKLVLPPSEPADDDSDLSDVEEQGYVSSSASEPVLALKLYPTEKAHIQCLFNNIDKVLISKDWLK</sequence>
<dbReference type="AlphaFoldDB" id="A0A7J7JFL6"/>
<proteinExistence type="predicted"/>